<protein>
    <submittedName>
        <fullName evidence="3">Band 4.1-like protein 2</fullName>
    </submittedName>
</protein>
<proteinExistence type="predicted"/>
<dbReference type="Gene3D" id="3.10.20.90">
    <property type="entry name" value="Phosphatidylinositol 3-kinase Catalytic Subunit, Chain A, domain 1"/>
    <property type="match status" value="1"/>
</dbReference>
<evidence type="ECO:0000313" key="3">
    <source>
        <dbReference type="EMBL" id="CAI8021795.1"/>
    </source>
</evidence>
<dbReference type="GO" id="GO:0031032">
    <property type="term" value="P:actomyosin structure organization"/>
    <property type="evidence" value="ECO:0007669"/>
    <property type="project" value="TreeGrafter"/>
</dbReference>
<dbReference type="Pfam" id="PF08736">
    <property type="entry name" value="FA"/>
    <property type="match status" value="1"/>
</dbReference>
<dbReference type="InterPro" id="IPR035963">
    <property type="entry name" value="FERM_2"/>
</dbReference>
<dbReference type="InterPro" id="IPR014352">
    <property type="entry name" value="FERM/acyl-CoA-bd_prot_sf"/>
</dbReference>
<feature type="compositionally biased region" description="Basic and acidic residues" evidence="1">
    <location>
        <begin position="396"/>
        <end position="406"/>
    </location>
</feature>
<dbReference type="GO" id="GO:0005856">
    <property type="term" value="C:cytoskeleton"/>
    <property type="evidence" value="ECO:0007669"/>
    <property type="project" value="TreeGrafter"/>
</dbReference>
<evidence type="ECO:0000259" key="2">
    <source>
        <dbReference type="PROSITE" id="PS50057"/>
    </source>
</evidence>
<dbReference type="InterPro" id="IPR018980">
    <property type="entry name" value="FERM_PH-like_C"/>
</dbReference>
<comment type="caution">
    <text evidence="3">The sequence shown here is derived from an EMBL/GenBank/DDBJ whole genome shotgun (WGS) entry which is preliminary data.</text>
</comment>
<dbReference type="SUPFAM" id="SSF54236">
    <property type="entry name" value="Ubiquitin-like"/>
    <property type="match status" value="1"/>
</dbReference>
<feature type="region of interest" description="Disordered" evidence="1">
    <location>
        <begin position="1"/>
        <end position="62"/>
    </location>
</feature>
<evidence type="ECO:0000256" key="1">
    <source>
        <dbReference type="SAM" id="MobiDB-lite"/>
    </source>
</evidence>
<dbReference type="SMART" id="SM00295">
    <property type="entry name" value="B41"/>
    <property type="match status" value="1"/>
</dbReference>
<dbReference type="InterPro" id="IPR018979">
    <property type="entry name" value="FERM_N"/>
</dbReference>
<dbReference type="Gene3D" id="1.20.80.10">
    <property type="match status" value="1"/>
</dbReference>
<keyword evidence="4" id="KW-1185">Reference proteome</keyword>
<dbReference type="InterPro" id="IPR000299">
    <property type="entry name" value="FERM_domain"/>
</dbReference>
<dbReference type="Proteomes" id="UP001174909">
    <property type="component" value="Unassembled WGS sequence"/>
</dbReference>
<dbReference type="InterPro" id="IPR011993">
    <property type="entry name" value="PH-like_dom_sf"/>
</dbReference>
<feature type="compositionally biased region" description="Basic and acidic residues" evidence="1">
    <location>
        <begin position="50"/>
        <end position="62"/>
    </location>
</feature>
<dbReference type="Pfam" id="PF00373">
    <property type="entry name" value="FERM_M"/>
    <property type="match status" value="1"/>
</dbReference>
<dbReference type="PROSITE" id="PS50057">
    <property type="entry name" value="FERM_3"/>
    <property type="match status" value="1"/>
</dbReference>
<dbReference type="InterPro" id="IPR019748">
    <property type="entry name" value="FERM_central"/>
</dbReference>
<dbReference type="SMART" id="SM01196">
    <property type="entry name" value="FERM_C"/>
    <property type="match status" value="1"/>
</dbReference>
<dbReference type="EMBL" id="CASHTH010001915">
    <property type="protein sequence ID" value="CAI8021795.1"/>
    <property type="molecule type" value="Genomic_DNA"/>
</dbReference>
<name>A0AA35S1Q6_GEOBA</name>
<dbReference type="InterPro" id="IPR014847">
    <property type="entry name" value="FA"/>
</dbReference>
<sequence length="668" mass="76173">MADDAAMDVESRMPPEPTATEGPSANEGPSEPPVSPDPPQERGTSPQEPPKPKDIERAESVEGEVGKNRVLVKVMLLDGLHCLLNCTRKVKAESLIEYIHSHIDTEEKDFFSLYFFVNNQKIFLDPEKTVVHQLPPILRQTQPWIIYYGVKFYHPDPSKLKVDQSRYLYTLQLCNDIRNNRILVDYETAKRLTALMMQATLGDYEEEDHKPGYTADFEDFHLIPKDSRKNDYEAQIMQYHKAKAGYTPAQAEGEFCEVARGLRRYGYHMFGIQDDQSDTYLVANGYPGIKIFQESEEIHHFQWPNIVKISYKRRKFRIKFHPVDSEGEPNREVIEQLKYYCGKQPAAKRVWKNAVEQHTFFRLHVPDPPNRINHLLRRGSRFRYSGRTLRQTMDGQARKQQHDFQRSHSARVQKTSYENYAPGYVPARESFRRQGGVRGSGAARKPQNQPPTRQIFVEREDPESQRWVQVDAPPTNPEVDVSRIEQQRVQVNFSVQDGLPQDRFKAVLRKSGGSMEVLTTEDDTAEPSYKLSAIDQDSQAIMTSVSLRVDPEEGEESGGHGNVTVVFDSNTLPSVNLNADTSTSTTVIESSGRTVSSGGVTHSYQYTSTSVEYTSTSVEYTSTSVDKDEARDYRQEAIQVELLMKKEGELLQEVLNASTAEGNREVED</sequence>
<dbReference type="Pfam" id="PF09380">
    <property type="entry name" value="FERM_C"/>
    <property type="match status" value="1"/>
</dbReference>
<dbReference type="InterPro" id="IPR019749">
    <property type="entry name" value="Band_41_domain"/>
</dbReference>
<evidence type="ECO:0000313" key="4">
    <source>
        <dbReference type="Proteomes" id="UP001174909"/>
    </source>
</evidence>
<feature type="region of interest" description="Disordered" evidence="1">
    <location>
        <begin position="392"/>
        <end position="411"/>
    </location>
</feature>
<organism evidence="3 4">
    <name type="scientific">Geodia barretti</name>
    <name type="common">Barrett's horny sponge</name>
    <dbReference type="NCBI Taxonomy" id="519541"/>
    <lineage>
        <taxon>Eukaryota</taxon>
        <taxon>Metazoa</taxon>
        <taxon>Porifera</taxon>
        <taxon>Demospongiae</taxon>
        <taxon>Heteroscleromorpha</taxon>
        <taxon>Tetractinellida</taxon>
        <taxon>Astrophorina</taxon>
        <taxon>Geodiidae</taxon>
        <taxon>Geodia</taxon>
    </lineage>
</organism>
<dbReference type="PRINTS" id="PR00935">
    <property type="entry name" value="BAND41"/>
</dbReference>
<accession>A0AA35S1Q6</accession>
<dbReference type="Gene3D" id="2.30.29.30">
    <property type="entry name" value="Pleckstrin-homology domain (PH domain)/Phosphotyrosine-binding domain (PTB)"/>
    <property type="match status" value="1"/>
</dbReference>
<gene>
    <name evidence="3" type="ORF">GBAR_LOCUS12869</name>
</gene>
<dbReference type="PANTHER" id="PTHR23280">
    <property type="entry name" value="4.1 G PROTEIN"/>
    <property type="match status" value="1"/>
</dbReference>
<dbReference type="SMART" id="SM01195">
    <property type="entry name" value="FA"/>
    <property type="match status" value="1"/>
</dbReference>
<dbReference type="Pfam" id="PF09379">
    <property type="entry name" value="FERM_N"/>
    <property type="match status" value="1"/>
</dbReference>
<dbReference type="SUPFAM" id="SSF50729">
    <property type="entry name" value="PH domain-like"/>
    <property type="match status" value="1"/>
</dbReference>
<dbReference type="AlphaFoldDB" id="A0AA35S1Q6"/>
<dbReference type="InterPro" id="IPR029071">
    <property type="entry name" value="Ubiquitin-like_domsf"/>
</dbReference>
<feature type="domain" description="FERM" evidence="2">
    <location>
        <begin position="70"/>
        <end position="365"/>
    </location>
</feature>
<reference evidence="3" key="1">
    <citation type="submission" date="2023-03" db="EMBL/GenBank/DDBJ databases">
        <authorList>
            <person name="Steffen K."/>
            <person name="Cardenas P."/>
        </authorList>
    </citation>
    <scope>NUCLEOTIDE SEQUENCE</scope>
</reference>
<dbReference type="SUPFAM" id="SSF47031">
    <property type="entry name" value="Second domain of FERM"/>
    <property type="match status" value="1"/>
</dbReference>
<dbReference type="CDD" id="cd01765">
    <property type="entry name" value="FERM_F0_F1"/>
    <property type="match status" value="1"/>
</dbReference>
<dbReference type="CDD" id="cd14473">
    <property type="entry name" value="FERM_B-lobe"/>
    <property type="match status" value="1"/>
</dbReference>
<dbReference type="PANTHER" id="PTHR23280:SF21">
    <property type="entry name" value="PROTEIN 4.1 HOMOLOG"/>
    <property type="match status" value="1"/>
</dbReference>
<feature type="region of interest" description="Disordered" evidence="1">
    <location>
        <begin position="432"/>
        <end position="451"/>
    </location>
</feature>